<dbReference type="EMBL" id="NHYD01002028">
    <property type="protein sequence ID" value="PPQ88775.1"/>
    <property type="molecule type" value="Genomic_DNA"/>
</dbReference>
<proteinExistence type="predicted"/>
<sequence length="179" mass="19713">MNHTTTIQLTYTASIYITVYDVFQRAVYLPAQEGASVRRSAYSSYLNQETGGETPFGMYILARQGILDKKTQKGSDHNKHAILGHMPAYLMMSSIPGMVSLSSYPPAYIPLTISHRSRPATAYASSRGQTLSSHSPSSHPTTTSIPILCFDTDCEKELTPLLVDFANDDELEDDGMNII</sequence>
<feature type="region of interest" description="Disordered" evidence="1">
    <location>
        <begin position="122"/>
        <end position="142"/>
    </location>
</feature>
<dbReference type="Proteomes" id="UP000283269">
    <property type="component" value="Unassembled WGS sequence"/>
</dbReference>
<evidence type="ECO:0000313" key="3">
    <source>
        <dbReference type="Proteomes" id="UP000283269"/>
    </source>
</evidence>
<feature type="compositionally biased region" description="Low complexity" evidence="1">
    <location>
        <begin position="130"/>
        <end position="142"/>
    </location>
</feature>
<keyword evidence="3" id="KW-1185">Reference proteome</keyword>
<evidence type="ECO:0000313" key="2">
    <source>
        <dbReference type="EMBL" id="PPQ88775.1"/>
    </source>
</evidence>
<accession>A0A409XDF3</accession>
<name>A0A409XDF3_PSICY</name>
<dbReference type="InParanoid" id="A0A409XDF3"/>
<reference evidence="2 3" key="1">
    <citation type="journal article" date="2018" name="Evol. Lett.">
        <title>Horizontal gene cluster transfer increased hallucinogenic mushroom diversity.</title>
        <authorList>
            <person name="Reynolds H.T."/>
            <person name="Vijayakumar V."/>
            <person name="Gluck-Thaler E."/>
            <person name="Korotkin H.B."/>
            <person name="Matheny P.B."/>
            <person name="Slot J.C."/>
        </authorList>
    </citation>
    <scope>NUCLEOTIDE SEQUENCE [LARGE SCALE GENOMIC DNA]</scope>
    <source>
        <strain evidence="2 3">2631</strain>
    </source>
</reference>
<protein>
    <submittedName>
        <fullName evidence="2">Uncharacterized protein</fullName>
    </submittedName>
</protein>
<gene>
    <name evidence="2" type="ORF">CVT25_008633</name>
</gene>
<comment type="caution">
    <text evidence="2">The sequence shown here is derived from an EMBL/GenBank/DDBJ whole genome shotgun (WGS) entry which is preliminary data.</text>
</comment>
<evidence type="ECO:0000256" key="1">
    <source>
        <dbReference type="SAM" id="MobiDB-lite"/>
    </source>
</evidence>
<dbReference type="AlphaFoldDB" id="A0A409XDF3"/>
<organism evidence="2 3">
    <name type="scientific">Psilocybe cyanescens</name>
    <dbReference type="NCBI Taxonomy" id="93625"/>
    <lineage>
        <taxon>Eukaryota</taxon>
        <taxon>Fungi</taxon>
        <taxon>Dikarya</taxon>
        <taxon>Basidiomycota</taxon>
        <taxon>Agaricomycotina</taxon>
        <taxon>Agaricomycetes</taxon>
        <taxon>Agaricomycetidae</taxon>
        <taxon>Agaricales</taxon>
        <taxon>Agaricineae</taxon>
        <taxon>Strophariaceae</taxon>
        <taxon>Psilocybe</taxon>
    </lineage>
</organism>